<feature type="compositionally biased region" description="Low complexity" evidence="1">
    <location>
        <begin position="1"/>
        <end position="14"/>
    </location>
</feature>
<organism evidence="2 3">
    <name type="scientific">Panicum hallii var. hallii</name>
    <dbReference type="NCBI Taxonomy" id="1504633"/>
    <lineage>
        <taxon>Eukaryota</taxon>
        <taxon>Viridiplantae</taxon>
        <taxon>Streptophyta</taxon>
        <taxon>Embryophyta</taxon>
        <taxon>Tracheophyta</taxon>
        <taxon>Spermatophyta</taxon>
        <taxon>Magnoliopsida</taxon>
        <taxon>Liliopsida</taxon>
        <taxon>Poales</taxon>
        <taxon>Poaceae</taxon>
        <taxon>PACMAD clade</taxon>
        <taxon>Panicoideae</taxon>
        <taxon>Panicodae</taxon>
        <taxon>Paniceae</taxon>
        <taxon>Panicinae</taxon>
        <taxon>Panicum</taxon>
        <taxon>Panicum sect. Panicum</taxon>
    </lineage>
</organism>
<keyword evidence="3" id="KW-1185">Reference proteome</keyword>
<dbReference type="EMBL" id="CM009757">
    <property type="protein sequence ID" value="PUZ38365.1"/>
    <property type="molecule type" value="Genomic_DNA"/>
</dbReference>
<protein>
    <submittedName>
        <fullName evidence="2">Uncharacterized protein</fullName>
    </submittedName>
</protein>
<proteinExistence type="predicted"/>
<dbReference type="Gramene" id="PUZ38365">
    <property type="protein sequence ID" value="PUZ38365"/>
    <property type="gene ID" value="GQ55_9G190300"/>
</dbReference>
<dbReference type="AlphaFoldDB" id="A0A2T7C4W0"/>
<evidence type="ECO:0000313" key="2">
    <source>
        <dbReference type="EMBL" id="PUZ38365.1"/>
    </source>
</evidence>
<feature type="region of interest" description="Disordered" evidence="1">
    <location>
        <begin position="1"/>
        <end position="78"/>
    </location>
</feature>
<feature type="region of interest" description="Disordered" evidence="1">
    <location>
        <begin position="87"/>
        <end position="106"/>
    </location>
</feature>
<evidence type="ECO:0000313" key="3">
    <source>
        <dbReference type="Proteomes" id="UP000244336"/>
    </source>
</evidence>
<accession>A0A2T7C4W0</accession>
<feature type="compositionally biased region" description="Low complexity" evidence="1">
    <location>
        <begin position="55"/>
        <end position="66"/>
    </location>
</feature>
<dbReference type="Proteomes" id="UP000244336">
    <property type="component" value="Chromosome 9"/>
</dbReference>
<reference evidence="2 3" key="1">
    <citation type="submission" date="2018-04" db="EMBL/GenBank/DDBJ databases">
        <title>WGS assembly of Panicum hallii var. hallii HAL2.</title>
        <authorList>
            <person name="Lovell J."/>
            <person name="Jenkins J."/>
            <person name="Lowry D."/>
            <person name="Mamidi S."/>
            <person name="Sreedasyam A."/>
            <person name="Weng X."/>
            <person name="Barry K."/>
            <person name="Bonette J."/>
            <person name="Campitelli B."/>
            <person name="Daum C."/>
            <person name="Gordon S."/>
            <person name="Gould B."/>
            <person name="Lipzen A."/>
            <person name="MacQueen A."/>
            <person name="Palacio-Mejia J."/>
            <person name="Plott C."/>
            <person name="Shakirov E."/>
            <person name="Shu S."/>
            <person name="Yoshinaga Y."/>
            <person name="Zane M."/>
            <person name="Rokhsar D."/>
            <person name="Grimwood J."/>
            <person name="Schmutz J."/>
            <person name="Juenger T."/>
        </authorList>
    </citation>
    <scope>NUCLEOTIDE SEQUENCE [LARGE SCALE GENOMIC DNA]</scope>
    <source>
        <strain evidence="3">cv. HAL2</strain>
    </source>
</reference>
<name>A0A2T7C4W0_9POAL</name>
<sequence>MGGAWPSAAGAGRSAAERGRRGKPVQGGARQPELLHHPSSGWLSGERGRRGWSTRSGLGRAAAAGRRGWRGGGRRGRVERCGRRRCGLTRLGGTRPPRVMRRGAEPGCRRPARVLVLRQKKKGTVMWDIQIFGKTYYS</sequence>
<evidence type="ECO:0000256" key="1">
    <source>
        <dbReference type="SAM" id="MobiDB-lite"/>
    </source>
</evidence>
<gene>
    <name evidence="2" type="ORF">GQ55_9G190300</name>
</gene>